<evidence type="ECO:0000313" key="3">
    <source>
        <dbReference type="Proteomes" id="UP001220610"/>
    </source>
</evidence>
<evidence type="ECO:0000313" key="2">
    <source>
        <dbReference type="EMBL" id="WEK36353.1"/>
    </source>
</evidence>
<proteinExistence type="predicted"/>
<keyword evidence="1" id="KW-0732">Signal</keyword>
<name>A0AAJ5WTL7_9BACT</name>
<protein>
    <submittedName>
        <fullName evidence="2">Uncharacterized protein</fullName>
    </submittedName>
</protein>
<dbReference type="EMBL" id="CP119311">
    <property type="protein sequence ID" value="WEK36353.1"/>
    <property type="molecule type" value="Genomic_DNA"/>
</dbReference>
<dbReference type="Proteomes" id="UP001220610">
    <property type="component" value="Chromosome"/>
</dbReference>
<reference evidence="2" key="1">
    <citation type="submission" date="2023-03" db="EMBL/GenBank/DDBJ databases">
        <title>Andean soil-derived lignocellulolytic bacterial consortium as a source of novel taxa and putative plastic-active enzymes.</title>
        <authorList>
            <person name="Diaz-Garcia L."/>
            <person name="Chuvochina M."/>
            <person name="Feuerriegel G."/>
            <person name="Bunk B."/>
            <person name="Sproer C."/>
            <person name="Streit W.R."/>
            <person name="Rodriguez L.M."/>
            <person name="Overmann J."/>
            <person name="Jimenez D.J."/>
        </authorList>
    </citation>
    <scope>NUCLEOTIDE SEQUENCE</scope>
    <source>
        <strain evidence="2">MAG 7</strain>
    </source>
</reference>
<feature type="chain" id="PRO_5042563070" evidence="1">
    <location>
        <begin position="23"/>
        <end position="794"/>
    </location>
</feature>
<gene>
    <name evidence="2" type="ORF">P0Y53_02470</name>
</gene>
<feature type="signal peptide" evidence="1">
    <location>
        <begin position="1"/>
        <end position="22"/>
    </location>
</feature>
<dbReference type="AlphaFoldDB" id="A0AAJ5WTL7"/>
<accession>A0AAJ5WTL7</accession>
<evidence type="ECO:0000256" key="1">
    <source>
        <dbReference type="SAM" id="SignalP"/>
    </source>
</evidence>
<organism evidence="2 3">
    <name type="scientific">Candidatus Pseudobacter hemicellulosilyticus</name>
    <dbReference type="NCBI Taxonomy" id="3121375"/>
    <lineage>
        <taxon>Bacteria</taxon>
        <taxon>Pseudomonadati</taxon>
        <taxon>Bacteroidota</taxon>
        <taxon>Chitinophagia</taxon>
        <taxon>Chitinophagales</taxon>
        <taxon>Chitinophagaceae</taxon>
        <taxon>Pseudobacter</taxon>
    </lineage>
</organism>
<sequence>MKMIRSLFCAAAGLLSLAAVQAQNPQQPLQISGVYPHLTVFNEGDGIPCKGDGSETGIGAVVPWAGKLWMITYSPHCPGGSSDKLFSVDNQLQLTIHPESVGGTPAGRMIHRESNQLIIGPYFIDAAGKVRVIPPTLMPGRITAAARHLEAPANKVYFYDMEGMVYEADVHTLAVTKLFNKPVPGWHGKGGYTAQKRFIITNNGEHTQPDINPADLQAGAEPREKEEVGVLASWDGRRWSIIERRPFTDVTGPGGIYGAPDDKAPAWSMGWDRRSVLLKLLDGGKWYTYRLPKSTHTYDSYGGWYTEWPRIREVGNGVLLMDMHGLLYNFPKGFSRARSAGISPINTHLRYIPDYTEWNGRLVIATDETSILQNPFAGRSQSNLWFGQLSDLQQWGVPRGWGGPWAGDAVKAGTVSDPFLVSGFDYRVLHLSHDAKGPVSFNIELDEKGNNQWKLYKTVIVDKEGYGFLLLPSALPATWARVKVNTSCVAGAFFHLANKSRAVNSALFNGLAGIEEAGKAMAALIRPAAHNKNLQALFLDGGKKQYREVNEQLSFSTPVADSTAAMERILALSKDFEADEASVIIKDATGIFRLPKTAAAYDQQLAAGWPRGKRELESERFMLNAHGTLYEVGRESGYAAIRPITTHRKAIQDYCTWRGLLVISGVRQGAAADGHVFGEASQGLWFGAIDDLWQLGKPVGTGGPWKNTRVKAQEPSLPYLMTGYDKKKVQLTASRDVTITLEVDVDYQGWHPYKKIGIKAGETVEHVFPEGYNAHWIRVVADQDCEATAWFLYE</sequence>